<evidence type="ECO:0000256" key="4">
    <source>
        <dbReference type="ARBA" id="ARBA00022475"/>
    </source>
</evidence>
<feature type="transmembrane region" description="Helical" evidence="8">
    <location>
        <begin position="107"/>
        <end position="129"/>
    </location>
</feature>
<accession>A0ABQ0GZR1</accession>
<keyword evidence="3" id="KW-0813">Transport</keyword>
<dbReference type="RefSeq" id="WP_407864832.1">
    <property type="nucleotide sequence ID" value="NZ_BAAFZP010000001.1"/>
</dbReference>
<feature type="transmembrane region" description="Helical" evidence="8">
    <location>
        <begin position="228"/>
        <end position="250"/>
    </location>
</feature>
<feature type="transmembrane region" description="Helical" evidence="8">
    <location>
        <begin position="31"/>
        <end position="53"/>
    </location>
</feature>
<sequence>MVSILNLVLPFFGLIFIGFVVARITRQPVEALGWMNTFIIYVALPALFFQLLSRTPVAELTEWRFVVGTTLSTLAIFLLMFAIAMVRSRRDIASSTIEGLAAAYGNIGYMGPGLALLAFGPAAAVPVAMVFCFDNTLHFTMAPLMMALAGGEKRGPLLLARDVVLKIITHPFIIATVVSITAAIFQLQPPAAVSRMIEFLAGAAAPCALFAMGVSLAMRPVKRVPEELYLIVPIKLILHPLIVYIALNLTGDFPPVWVFSAMLMAALPTATNVFVLAQQYGVWVERASTCILATTVFSVVTLTVLLYCMKEGLLPPDFLAAQ</sequence>
<feature type="transmembrane region" description="Helical" evidence="8">
    <location>
        <begin position="289"/>
        <end position="307"/>
    </location>
</feature>
<dbReference type="InterPro" id="IPR004776">
    <property type="entry name" value="Mem_transp_PIN-like"/>
</dbReference>
<feature type="transmembrane region" description="Helical" evidence="8">
    <location>
        <begin position="6"/>
        <end position="24"/>
    </location>
</feature>
<feature type="transmembrane region" description="Helical" evidence="8">
    <location>
        <begin position="197"/>
        <end position="216"/>
    </location>
</feature>
<comment type="subcellular location">
    <subcellularLocation>
        <location evidence="1">Cell membrane</location>
        <topology evidence="1">Multi-pass membrane protein</topology>
    </subcellularLocation>
</comment>
<comment type="caution">
    <text evidence="9">The sequence shown here is derived from an EMBL/GenBank/DDBJ whole genome shotgun (WGS) entry which is preliminary data.</text>
</comment>
<dbReference type="PANTHER" id="PTHR36838">
    <property type="entry name" value="AUXIN EFFLUX CARRIER FAMILY PROTEIN"/>
    <property type="match status" value="1"/>
</dbReference>
<keyword evidence="5 8" id="KW-0812">Transmembrane</keyword>
<evidence type="ECO:0000256" key="1">
    <source>
        <dbReference type="ARBA" id="ARBA00004651"/>
    </source>
</evidence>
<dbReference type="Proteomes" id="UP001628091">
    <property type="component" value="Unassembled WGS sequence"/>
</dbReference>
<evidence type="ECO:0000313" key="9">
    <source>
        <dbReference type="EMBL" id="GAB1582129.1"/>
    </source>
</evidence>
<feature type="transmembrane region" description="Helical" evidence="8">
    <location>
        <begin position="163"/>
        <end position="185"/>
    </location>
</feature>
<evidence type="ECO:0000256" key="3">
    <source>
        <dbReference type="ARBA" id="ARBA00022448"/>
    </source>
</evidence>
<proteinExistence type="inferred from homology"/>
<evidence type="ECO:0000256" key="5">
    <source>
        <dbReference type="ARBA" id="ARBA00022692"/>
    </source>
</evidence>
<dbReference type="Gene3D" id="1.20.1530.20">
    <property type="match status" value="1"/>
</dbReference>
<evidence type="ECO:0000256" key="6">
    <source>
        <dbReference type="ARBA" id="ARBA00022989"/>
    </source>
</evidence>
<name>A0ABQ0GZR1_9HYPH</name>
<keyword evidence="10" id="KW-1185">Reference proteome</keyword>
<feature type="transmembrane region" description="Helical" evidence="8">
    <location>
        <begin position="65"/>
        <end position="86"/>
    </location>
</feature>
<dbReference type="EMBL" id="BAAFZP010000001">
    <property type="protein sequence ID" value="GAB1582129.1"/>
    <property type="molecule type" value="Genomic_DNA"/>
</dbReference>
<dbReference type="InterPro" id="IPR038770">
    <property type="entry name" value="Na+/solute_symporter_sf"/>
</dbReference>
<comment type="similarity">
    <text evidence="2">Belongs to the auxin efflux carrier (TC 2.A.69) family.</text>
</comment>
<evidence type="ECO:0000256" key="7">
    <source>
        <dbReference type="ARBA" id="ARBA00023136"/>
    </source>
</evidence>
<keyword evidence="4" id="KW-1003">Cell membrane</keyword>
<evidence type="ECO:0000313" key="10">
    <source>
        <dbReference type="Proteomes" id="UP001628091"/>
    </source>
</evidence>
<reference evidence="9 10" key="1">
    <citation type="submission" date="2024-10" db="EMBL/GenBank/DDBJ databases">
        <title>Isolation, draft genome sequencing and identification of Phyllobacterium sp. NSA23, isolated from leaf soil.</title>
        <authorList>
            <person name="Akita H."/>
        </authorList>
    </citation>
    <scope>NUCLEOTIDE SEQUENCE [LARGE SCALE GENOMIC DNA]</scope>
    <source>
        <strain evidence="9 10">NSA23</strain>
    </source>
</reference>
<gene>
    <name evidence="9" type="ORF">PPNSA23_20720</name>
</gene>
<organism evidence="9 10">
    <name type="scientific">Phyllobacterium phragmitis</name>
    <dbReference type="NCBI Taxonomy" id="2670329"/>
    <lineage>
        <taxon>Bacteria</taxon>
        <taxon>Pseudomonadati</taxon>
        <taxon>Pseudomonadota</taxon>
        <taxon>Alphaproteobacteria</taxon>
        <taxon>Hyphomicrobiales</taxon>
        <taxon>Phyllobacteriaceae</taxon>
        <taxon>Phyllobacterium</taxon>
    </lineage>
</organism>
<dbReference type="Pfam" id="PF03547">
    <property type="entry name" value="Mem_trans"/>
    <property type="match status" value="1"/>
</dbReference>
<feature type="transmembrane region" description="Helical" evidence="8">
    <location>
        <begin position="256"/>
        <end position="277"/>
    </location>
</feature>
<evidence type="ECO:0000256" key="8">
    <source>
        <dbReference type="SAM" id="Phobius"/>
    </source>
</evidence>
<keyword evidence="7 8" id="KW-0472">Membrane</keyword>
<dbReference type="PANTHER" id="PTHR36838:SF3">
    <property type="entry name" value="TRANSPORTER AUXIN EFFLUX CARRIER EC FAMILY"/>
    <property type="match status" value="1"/>
</dbReference>
<keyword evidence="6 8" id="KW-1133">Transmembrane helix</keyword>
<protein>
    <submittedName>
        <fullName evidence="9">AEC family transporter</fullName>
    </submittedName>
</protein>
<evidence type="ECO:0000256" key="2">
    <source>
        <dbReference type="ARBA" id="ARBA00010145"/>
    </source>
</evidence>